<dbReference type="PANTHER" id="PTHR16356">
    <property type="entry name" value="TRANSMEMBRANE AND COILED-COIL DOMAIN-CONTAINING PROTEIN 6 TMCO6"/>
    <property type="match status" value="1"/>
</dbReference>
<keyword evidence="2" id="KW-1185">Reference proteome</keyword>
<sequence length="372" mass="41875">MDCNNLHESHINPVEVIRNELRHTTKIEREHHRVEEWNKRRVALGEIINKEKLWDLATVITKSKEMKKKPLSIDDYLKLQMALIQSEENIGGFLSITGTIPALLRDITSANPAIKLAAAHCLCNITLANSKRCSTLYKYAGPFIVEQLETLSNPLLEVSAWTIGNLSSGSKSAFKSLYAQGCINRLLSLLRECDTMILHSLIYAITHCLYGGSELMSDTEIGEIARILVERSCFENTSGLWALALLTSRVSCRDTIFLILPIVFDKLAILINDEYSNIIHITAIIRLLANSVDELPGSAADIILNNPKYSLEDVNHIFDKLLLHPHIHVRKETLWLIGNLYNNSQPNINQTMLSLLPRLSSLKFAIQSITNK</sequence>
<dbReference type="InterPro" id="IPR011989">
    <property type="entry name" value="ARM-like"/>
</dbReference>
<proteinExistence type="predicted"/>
<dbReference type="InterPro" id="IPR016024">
    <property type="entry name" value="ARM-type_fold"/>
</dbReference>
<organism evidence="1 2">
    <name type="scientific">Microctonus aethiopoides</name>
    <dbReference type="NCBI Taxonomy" id="144406"/>
    <lineage>
        <taxon>Eukaryota</taxon>
        <taxon>Metazoa</taxon>
        <taxon>Ecdysozoa</taxon>
        <taxon>Arthropoda</taxon>
        <taxon>Hexapoda</taxon>
        <taxon>Insecta</taxon>
        <taxon>Pterygota</taxon>
        <taxon>Neoptera</taxon>
        <taxon>Endopterygota</taxon>
        <taxon>Hymenoptera</taxon>
        <taxon>Apocrita</taxon>
        <taxon>Ichneumonoidea</taxon>
        <taxon>Braconidae</taxon>
        <taxon>Euphorinae</taxon>
        <taxon>Microctonus</taxon>
    </lineage>
</organism>
<dbReference type="AlphaFoldDB" id="A0AA39FKX6"/>
<dbReference type="EMBL" id="JAQQBS010000003">
    <property type="protein sequence ID" value="KAK0171305.1"/>
    <property type="molecule type" value="Genomic_DNA"/>
</dbReference>
<evidence type="ECO:0000313" key="2">
    <source>
        <dbReference type="Proteomes" id="UP001168990"/>
    </source>
</evidence>
<dbReference type="Proteomes" id="UP001168990">
    <property type="component" value="Unassembled WGS sequence"/>
</dbReference>
<evidence type="ECO:0000313" key="1">
    <source>
        <dbReference type="EMBL" id="KAK0171305.1"/>
    </source>
</evidence>
<comment type="caution">
    <text evidence="1">The sequence shown here is derived from an EMBL/GenBank/DDBJ whole genome shotgun (WGS) entry which is preliminary data.</text>
</comment>
<reference evidence="1" key="2">
    <citation type="submission" date="2023-03" db="EMBL/GenBank/DDBJ databases">
        <authorList>
            <person name="Inwood S.N."/>
            <person name="Skelly J.G."/>
            <person name="Guhlin J."/>
            <person name="Harrop T.W.R."/>
            <person name="Goldson S.G."/>
            <person name="Dearden P.K."/>
        </authorList>
    </citation>
    <scope>NUCLEOTIDE SEQUENCE</scope>
    <source>
        <strain evidence="1">Irish</strain>
        <tissue evidence="1">Whole body</tissue>
    </source>
</reference>
<accession>A0AA39FKX6</accession>
<gene>
    <name evidence="1" type="ORF">PV328_009052</name>
</gene>
<reference evidence="1" key="1">
    <citation type="journal article" date="2023" name="bioRxiv">
        <title>Scaffold-level genome assemblies of two parasitoid biocontrol wasps reveal the parthenogenesis mechanism and an associated novel virus.</title>
        <authorList>
            <person name="Inwood S."/>
            <person name="Skelly J."/>
            <person name="Guhlin J."/>
            <person name="Harrop T."/>
            <person name="Goldson S."/>
            <person name="Dearden P."/>
        </authorList>
    </citation>
    <scope>NUCLEOTIDE SEQUENCE</scope>
    <source>
        <strain evidence="1">Irish</strain>
        <tissue evidence="1">Whole body</tissue>
    </source>
</reference>
<protein>
    <submittedName>
        <fullName evidence="1">Uncharacterized protein</fullName>
    </submittedName>
</protein>
<dbReference type="PANTHER" id="PTHR16356:SF1">
    <property type="entry name" value="TRANSMEMBRANE AND COILED-COIL DOMAIN-CONTAINING PROTEIN 6"/>
    <property type="match status" value="1"/>
</dbReference>
<name>A0AA39FKX6_9HYME</name>
<dbReference type="Gene3D" id="1.25.10.10">
    <property type="entry name" value="Leucine-rich Repeat Variant"/>
    <property type="match status" value="1"/>
</dbReference>
<dbReference type="SUPFAM" id="SSF48371">
    <property type="entry name" value="ARM repeat"/>
    <property type="match status" value="1"/>
</dbReference>